<reference evidence="2" key="1">
    <citation type="submission" date="2023-06" db="EMBL/GenBank/DDBJ databases">
        <title>Survivors Of The Sea: Transcriptome response of Skeletonema marinoi to long-term dormancy.</title>
        <authorList>
            <person name="Pinder M.I.M."/>
            <person name="Kourtchenko O."/>
            <person name="Robertson E.K."/>
            <person name="Larsson T."/>
            <person name="Maumus F."/>
            <person name="Osuna-Cruz C.M."/>
            <person name="Vancaester E."/>
            <person name="Stenow R."/>
            <person name="Vandepoele K."/>
            <person name="Ploug H."/>
            <person name="Bruchert V."/>
            <person name="Godhe A."/>
            <person name="Topel M."/>
        </authorList>
    </citation>
    <scope>NUCLEOTIDE SEQUENCE</scope>
    <source>
        <strain evidence="2">R05AC</strain>
    </source>
</reference>
<dbReference type="Gene3D" id="3.80.10.10">
    <property type="entry name" value="Ribonuclease Inhibitor"/>
    <property type="match status" value="1"/>
</dbReference>
<proteinExistence type="predicted"/>
<organism evidence="2 3">
    <name type="scientific">Skeletonema marinoi</name>
    <dbReference type="NCBI Taxonomy" id="267567"/>
    <lineage>
        <taxon>Eukaryota</taxon>
        <taxon>Sar</taxon>
        <taxon>Stramenopiles</taxon>
        <taxon>Ochrophyta</taxon>
        <taxon>Bacillariophyta</taxon>
        <taxon>Coscinodiscophyceae</taxon>
        <taxon>Thalassiosirophycidae</taxon>
        <taxon>Thalassiosirales</taxon>
        <taxon>Skeletonemataceae</taxon>
        <taxon>Skeletonema</taxon>
        <taxon>Skeletonema marinoi-dohrnii complex</taxon>
    </lineage>
</organism>
<evidence type="ECO:0008006" key="4">
    <source>
        <dbReference type="Google" id="ProtNLM"/>
    </source>
</evidence>
<dbReference type="AlphaFoldDB" id="A0AAD9DAH5"/>
<feature type="region of interest" description="Disordered" evidence="1">
    <location>
        <begin position="86"/>
        <end position="107"/>
    </location>
</feature>
<evidence type="ECO:0000256" key="1">
    <source>
        <dbReference type="SAM" id="MobiDB-lite"/>
    </source>
</evidence>
<name>A0AAD9DAH5_9STRA</name>
<dbReference type="Proteomes" id="UP001224775">
    <property type="component" value="Unassembled WGS sequence"/>
</dbReference>
<comment type="caution">
    <text evidence="2">The sequence shown here is derived from an EMBL/GenBank/DDBJ whole genome shotgun (WGS) entry which is preliminary data.</text>
</comment>
<dbReference type="InterPro" id="IPR032675">
    <property type="entry name" value="LRR_dom_sf"/>
</dbReference>
<dbReference type="SUPFAM" id="SSF52047">
    <property type="entry name" value="RNI-like"/>
    <property type="match status" value="1"/>
</dbReference>
<sequence>MLTTILRERSSKMDDRKPAAATTKRKKSTTKKRKASSSSSTGRTADLSAVLPWIPRAQLEALVTSSVNDHSAITTEQVINAMPDHEKWRIDPSDGKKKKSYTPVKSGPERVNTGAFDAVDSTTMLNIFMFLNCKEKYTCVMSVCKGWREFKATMPSLFLDLSDNSWTDRGRALKADKLLVLMDWVPNLAQVTALRISTQDKCNPATCKQIVKKLVAAKKKAKAPMITKLVLHGPKIYGSLIPELTKNEVGKNLTSLTFHDVKATQQTKLGGAIGDFFKSLPLLEELYMPQSLASELGNIHPKVLSPLKAARAGASTLLRVLDLGDRSSLFNKIGLEDLSTLGTSAPELEVLRLGSVQRPNARRAASLLLGDLSDLLMGDPAERILSSPMKSLPRLKEFSVGRLVDSYAYGGAPRCECLYVW</sequence>
<keyword evidence="3" id="KW-1185">Reference proteome</keyword>
<feature type="region of interest" description="Disordered" evidence="1">
    <location>
        <begin position="1"/>
        <end position="43"/>
    </location>
</feature>
<evidence type="ECO:0000313" key="3">
    <source>
        <dbReference type="Proteomes" id="UP001224775"/>
    </source>
</evidence>
<accession>A0AAD9DAH5</accession>
<feature type="compositionally biased region" description="Basic and acidic residues" evidence="1">
    <location>
        <begin position="1"/>
        <end position="18"/>
    </location>
</feature>
<evidence type="ECO:0000313" key="2">
    <source>
        <dbReference type="EMBL" id="KAK1738660.1"/>
    </source>
</evidence>
<protein>
    <recommendedName>
        <fullName evidence="4">F-box domain-containing protein</fullName>
    </recommendedName>
</protein>
<feature type="compositionally biased region" description="Basic and acidic residues" evidence="1">
    <location>
        <begin position="86"/>
        <end position="95"/>
    </location>
</feature>
<feature type="compositionally biased region" description="Basic residues" evidence="1">
    <location>
        <begin position="23"/>
        <end position="35"/>
    </location>
</feature>
<dbReference type="EMBL" id="JATAAI010000020">
    <property type="protein sequence ID" value="KAK1738660.1"/>
    <property type="molecule type" value="Genomic_DNA"/>
</dbReference>
<gene>
    <name evidence="2" type="ORF">QTG54_010690</name>
</gene>